<dbReference type="AlphaFoldDB" id="A0A5C4WRW4"/>
<dbReference type="Pfam" id="PF01047">
    <property type="entry name" value="MarR"/>
    <property type="match status" value="1"/>
</dbReference>
<dbReference type="Proteomes" id="UP000312512">
    <property type="component" value="Unassembled WGS sequence"/>
</dbReference>
<proteinExistence type="predicted"/>
<dbReference type="PROSITE" id="PS50995">
    <property type="entry name" value="HTH_MARR_2"/>
    <property type="match status" value="1"/>
</dbReference>
<dbReference type="InterPro" id="IPR036390">
    <property type="entry name" value="WH_DNA-bd_sf"/>
</dbReference>
<dbReference type="PANTHER" id="PTHR33164">
    <property type="entry name" value="TRANSCRIPTIONAL REGULATOR, MARR FAMILY"/>
    <property type="match status" value="1"/>
</dbReference>
<dbReference type="InterPro" id="IPR000835">
    <property type="entry name" value="HTH_MarR-typ"/>
</dbReference>
<dbReference type="OrthoDB" id="162531at2"/>
<evidence type="ECO:0000313" key="1">
    <source>
        <dbReference type="EMBL" id="KAB8196382.1"/>
    </source>
</evidence>
<dbReference type="PRINTS" id="PR00598">
    <property type="entry name" value="HTHMARR"/>
</dbReference>
<sequence>MTRTSTVTSTSKILRFKDTLIWSRLGRVADKHPEEDVFREFLIAVMLHIEAVGDRLGVHHVDVAALILLEMRGPLPVGAISEELGLPSASTTRLIDRLEKAGYVRRVRGERDRRKVTVELVEDGMAAYHAARETSERHLQEIRAHYTVEQVPLMLGMLTRVARAYRSATRELRDDPA</sequence>
<reference evidence="1 2" key="1">
    <citation type="submission" date="2019-10" db="EMBL/GenBank/DDBJ databases">
        <title>Nonomuraea sp. nov., isolated from Phyllanthus amarus.</title>
        <authorList>
            <person name="Klykleung N."/>
            <person name="Tanasupawat S."/>
        </authorList>
    </citation>
    <scope>NUCLEOTIDE SEQUENCE [LARGE SCALE GENOMIC DNA]</scope>
    <source>
        <strain evidence="1 2">PA1-10</strain>
    </source>
</reference>
<dbReference type="InterPro" id="IPR036388">
    <property type="entry name" value="WH-like_DNA-bd_sf"/>
</dbReference>
<protein>
    <submittedName>
        <fullName evidence="1">MarR family transcriptional regulator</fullName>
    </submittedName>
</protein>
<gene>
    <name evidence="1" type="ORF">FH608_006405</name>
</gene>
<organism evidence="1 2">
    <name type="scientific">Nonomuraea phyllanthi</name>
    <dbReference type="NCBI Taxonomy" id="2219224"/>
    <lineage>
        <taxon>Bacteria</taxon>
        <taxon>Bacillati</taxon>
        <taxon>Actinomycetota</taxon>
        <taxon>Actinomycetes</taxon>
        <taxon>Streptosporangiales</taxon>
        <taxon>Streptosporangiaceae</taxon>
        <taxon>Nonomuraea</taxon>
    </lineage>
</organism>
<dbReference type="SMART" id="SM00347">
    <property type="entry name" value="HTH_MARR"/>
    <property type="match status" value="1"/>
</dbReference>
<dbReference type="PANTHER" id="PTHR33164:SF106">
    <property type="entry name" value="TRANSCRIPTIONAL REGULATORY PROTEIN"/>
    <property type="match status" value="1"/>
</dbReference>
<keyword evidence="2" id="KW-1185">Reference proteome</keyword>
<accession>A0A5C4WRW4</accession>
<comment type="caution">
    <text evidence="1">The sequence shown here is derived from an EMBL/GenBank/DDBJ whole genome shotgun (WGS) entry which is preliminary data.</text>
</comment>
<dbReference type="GO" id="GO:0003700">
    <property type="term" value="F:DNA-binding transcription factor activity"/>
    <property type="evidence" value="ECO:0007669"/>
    <property type="project" value="InterPro"/>
</dbReference>
<dbReference type="EMBL" id="VDLX02000002">
    <property type="protein sequence ID" value="KAB8196382.1"/>
    <property type="molecule type" value="Genomic_DNA"/>
</dbReference>
<dbReference type="Gene3D" id="1.10.10.10">
    <property type="entry name" value="Winged helix-like DNA-binding domain superfamily/Winged helix DNA-binding domain"/>
    <property type="match status" value="1"/>
</dbReference>
<dbReference type="InterPro" id="IPR039422">
    <property type="entry name" value="MarR/SlyA-like"/>
</dbReference>
<evidence type="ECO:0000313" key="2">
    <source>
        <dbReference type="Proteomes" id="UP000312512"/>
    </source>
</evidence>
<name>A0A5C4WRW4_9ACTN</name>
<dbReference type="SUPFAM" id="SSF46785">
    <property type="entry name" value="Winged helix' DNA-binding domain"/>
    <property type="match status" value="1"/>
</dbReference>
<dbReference type="GO" id="GO:0006950">
    <property type="term" value="P:response to stress"/>
    <property type="evidence" value="ECO:0007669"/>
    <property type="project" value="TreeGrafter"/>
</dbReference>